<feature type="domain" description="Deacetylase sirtuin-type" evidence="3">
    <location>
        <begin position="1"/>
        <end position="273"/>
    </location>
</feature>
<organism evidence="4 5">
    <name type="scientific">Brevibacterium daeguense</name>
    <dbReference type="NCBI Taxonomy" id="909936"/>
    <lineage>
        <taxon>Bacteria</taxon>
        <taxon>Bacillati</taxon>
        <taxon>Actinomycetota</taxon>
        <taxon>Actinomycetes</taxon>
        <taxon>Micrococcales</taxon>
        <taxon>Brevibacteriaceae</taxon>
        <taxon>Brevibacterium</taxon>
    </lineage>
</organism>
<reference evidence="5" key="1">
    <citation type="journal article" date="2019" name="Int. J. Syst. Evol. Microbiol.">
        <title>The Global Catalogue of Microorganisms (GCM) 10K type strain sequencing project: providing services to taxonomists for standard genome sequencing and annotation.</title>
        <authorList>
            <consortium name="The Broad Institute Genomics Platform"/>
            <consortium name="The Broad Institute Genome Sequencing Center for Infectious Disease"/>
            <person name="Wu L."/>
            <person name="Ma J."/>
        </authorList>
    </citation>
    <scope>NUCLEOTIDE SEQUENCE [LARGE SCALE GENOMIC DNA]</scope>
    <source>
        <strain evidence="5">JCM 17458</strain>
    </source>
</reference>
<name>A0ABP8EHG2_9MICO</name>
<dbReference type="Proteomes" id="UP001501586">
    <property type="component" value="Unassembled WGS sequence"/>
</dbReference>
<dbReference type="EMBL" id="BAABAZ010000004">
    <property type="protein sequence ID" value="GAA4283343.1"/>
    <property type="molecule type" value="Genomic_DNA"/>
</dbReference>
<evidence type="ECO:0000313" key="5">
    <source>
        <dbReference type="Proteomes" id="UP001501586"/>
    </source>
</evidence>
<dbReference type="Pfam" id="PF13289">
    <property type="entry name" value="SIR2_2"/>
    <property type="match status" value="1"/>
</dbReference>
<evidence type="ECO:0000256" key="2">
    <source>
        <dbReference type="PROSITE-ProRule" id="PRU00236"/>
    </source>
</evidence>
<keyword evidence="5" id="KW-1185">Reference proteome</keyword>
<dbReference type="InterPro" id="IPR027417">
    <property type="entry name" value="P-loop_NTPase"/>
</dbReference>
<comment type="caution">
    <text evidence="4">The sequence shown here is derived from an EMBL/GenBank/DDBJ whole genome shotgun (WGS) entry which is preliminary data.</text>
</comment>
<dbReference type="InterPro" id="IPR057574">
    <property type="entry name" value="nSTAND_NTPase5_dom"/>
</dbReference>
<evidence type="ECO:0000256" key="1">
    <source>
        <dbReference type="ARBA" id="ARBA00023027"/>
    </source>
</evidence>
<accession>A0ABP8EHG2</accession>
<dbReference type="RefSeq" id="WP_236865462.1">
    <property type="nucleotide sequence ID" value="NZ_BAABAZ010000004.1"/>
</dbReference>
<dbReference type="InterPro" id="IPR026590">
    <property type="entry name" value="Ssirtuin_cat_dom"/>
</dbReference>
<proteinExistence type="predicted"/>
<dbReference type="SUPFAM" id="SSF52540">
    <property type="entry name" value="P-loop containing nucleoside triphosphate hydrolases"/>
    <property type="match status" value="1"/>
</dbReference>
<dbReference type="InterPro" id="IPR029035">
    <property type="entry name" value="DHS-like_NAD/FAD-binding_dom"/>
</dbReference>
<gene>
    <name evidence="4" type="ORF">GCM10022261_08740</name>
</gene>
<protein>
    <recommendedName>
        <fullName evidence="3">Deacetylase sirtuin-type domain-containing protein</fullName>
    </recommendedName>
</protein>
<evidence type="ECO:0000259" key="3">
    <source>
        <dbReference type="PROSITE" id="PS50305"/>
    </source>
</evidence>
<dbReference type="SUPFAM" id="SSF52467">
    <property type="entry name" value="DHS-like NAD/FAD-binding domain"/>
    <property type="match status" value="1"/>
</dbReference>
<evidence type="ECO:0000313" key="4">
    <source>
        <dbReference type="EMBL" id="GAA4283343.1"/>
    </source>
</evidence>
<comment type="caution">
    <text evidence="2">Lacks conserved residue(s) required for the propagation of feature annotation.</text>
</comment>
<dbReference type="PROSITE" id="PS50305">
    <property type="entry name" value="SIRTUIN"/>
    <property type="match status" value="1"/>
</dbReference>
<dbReference type="Pfam" id="PF25199">
    <property type="entry name" value="nSTAND_NTPase5"/>
    <property type="match status" value="1"/>
</dbReference>
<keyword evidence="1" id="KW-0520">NAD</keyword>
<sequence length="817" mass="91632">MKIEDLADTIQPSRTALLFGAGTSISSGAPTGRALSATLASKLGRDPGEELSEVAQIFENRFGRSQLTKLVRESLEKLQPAGGLLALPNFNWLAIYTTNYDTLIEQAYKERGRDLSVYRSNFDVTRPRGSITPLYKIHGCVTQDAGSGHKSSMLITESDYDDYDKYRQTLFNALQTDMFTADTLIIGQSLNDRHLKDLVKRVCSLRQEGVQARVFLMVHDYDEDRASLYTRLGVEVVQGDLEDVLRSLLSTSRAEKSPVHSSSSDADEYLSTELLLTCLDVRHASQLPANPVQLFNGTPATYADIAQGHTINRAALSRLENAKSGSRGYFMVVSGARGVGKTTMARAFMLQRMKRGMPAWEHLSDHPLDVGAWVAVEAKLRQQNKDGILFVDDCTRHLKSVNRLVEHLNSLTRPHLRILVTAESSKWRVSTKSRGFFSKGSLIKLSVLERSDIDELVNLVDRRPEIRSMVESRFLELSRNEKIRRLRDKCSADMFVCLKNIFANENLDNILLQEYFELSSEAQEVYRHVAAIQAMSGHVHRQLIMRILGIGATGLDALLNQLEGIVSEHTINGKQGIYGWKTRHDVIAATIARWKFADQDDLRALLFSLIEGLNPSVYIELENAIAIATDDWGINRLTNLSDQIGLYRALIETIPGHRTPRRRLIRLFLKNDLLADAENEIVKAERVLGKDAVVLRHKAVLTLRKAELTPAIADGDRKAMLQDAEGIIRRCIRDFDHDLYSYRTLGDIGLVLAQNHGEFYAFDDAIAYLREYEAFNGDPEIAQVRRNLEGRMRAIGLEPYAVGADSEETATKLAEGD</sequence>
<dbReference type="Gene3D" id="3.40.50.1220">
    <property type="entry name" value="TPP-binding domain"/>
    <property type="match status" value="1"/>
</dbReference>